<dbReference type="Gene3D" id="3.40.50.620">
    <property type="entry name" value="HUPs"/>
    <property type="match status" value="2"/>
</dbReference>
<dbReference type="PRINTS" id="PR01438">
    <property type="entry name" value="UNVRSLSTRESS"/>
</dbReference>
<evidence type="ECO:0000256" key="1">
    <source>
        <dbReference type="ARBA" id="ARBA00008791"/>
    </source>
</evidence>
<dbReference type="PANTHER" id="PTHR46268">
    <property type="entry name" value="STRESS RESPONSE PROTEIN NHAX"/>
    <property type="match status" value="1"/>
</dbReference>
<dbReference type="InterPro" id="IPR014729">
    <property type="entry name" value="Rossmann-like_a/b/a_fold"/>
</dbReference>
<dbReference type="CDD" id="cd00293">
    <property type="entry name" value="USP-like"/>
    <property type="match status" value="2"/>
</dbReference>
<evidence type="ECO:0000313" key="4">
    <source>
        <dbReference type="Proteomes" id="UP000278962"/>
    </source>
</evidence>
<dbReference type="AlphaFoldDB" id="A0A660L3D5"/>
<keyword evidence="4" id="KW-1185">Reference proteome</keyword>
<comment type="caution">
    <text evidence="3">The sequence shown here is derived from an EMBL/GenBank/DDBJ whole genome shotgun (WGS) entry which is preliminary data.</text>
</comment>
<dbReference type="OrthoDB" id="5242641at2"/>
<proteinExistence type="inferred from homology"/>
<dbReference type="Pfam" id="PF00582">
    <property type="entry name" value="Usp"/>
    <property type="match status" value="2"/>
</dbReference>
<dbReference type="InterPro" id="IPR006016">
    <property type="entry name" value="UspA"/>
</dbReference>
<comment type="similarity">
    <text evidence="1">Belongs to the universal stress protein A family.</text>
</comment>
<sequence length="290" mass="29876">MTVVVGHDGSDSGDDAATLGAQLCAATDEDLVVVSVYPEENPIGMGRVDAEYVAFMRGQAEEMNACARRFLEGRGVSAAYRVVGSSSAAHGLDDVAEASGASMIVVGSARHGARRRISPGSTGERLLHGAICPVAVAPRGLRERGADAPIRRIGVAYVDAPEARVALGVAAELVEQTGASLTLYTVVAPRAEIFAPVSGRDAEEAFLGAVRDGARAALDEAVASLPFEAADELLEGDVVDALAALDDRECDLLVCGSRGYGPVRRVLLGGVASKLVRRAACPVVVVPRSG</sequence>
<dbReference type="PANTHER" id="PTHR46268:SF6">
    <property type="entry name" value="UNIVERSAL STRESS PROTEIN UP12"/>
    <property type="match status" value="1"/>
</dbReference>
<dbReference type="InterPro" id="IPR006015">
    <property type="entry name" value="Universal_stress_UspA"/>
</dbReference>
<feature type="domain" description="UspA" evidence="2">
    <location>
        <begin position="2"/>
        <end position="137"/>
    </location>
</feature>
<organism evidence="3 4">
    <name type="scientific">Solirubrobacter pauli</name>
    <dbReference type="NCBI Taxonomy" id="166793"/>
    <lineage>
        <taxon>Bacteria</taxon>
        <taxon>Bacillati</taxon>
        <taxon>Actinomycetota</taxon>
        <taxon>Thermoleophilia</taxon>
        <taxon>Solirubrobacterales</taxon>
        <taxon>Solirubrobacteraceae</taxon>
        <taxon>Solirubrobacter</taxon>
    </lineage>
</organism>
<dbReference type="SUPFAM" id="SSF52402">
    <property type="entry name" value="Adenine nucleotide alpha hydrolases-like"/>
    <property type="match status" value="2"/>
</dbReference>
<evidence type="ECO:0000259" key="2">
    <source>
        <dbReference type="Pfam" id="PF00582"/>
    </source>
</evidence>
<gene>
    <name evidence="3" type="ORF">C8N24_5983</name>
</gene>
<accession>A0A660L3D5</accession>
<feature type="domain" description="UspA" evidence="2">
    <location>
        <begin position="150"/>
        <end position="287"/>
    </location>
</feature>
<dbReference type="Proteomes" id="UP000278962">
    <property type="component" value="Unassembled WGS sequence"/>
</dbReference>
<name>A0A660L3D5_9ACTN</name>
<evidence type="ECO:0000313" key="3">
    <source>
        <dbReference type="EMBL" id="RKQ87948.1"/>
    </source>
</evidence>
<protein>
    <submittedName>
        <fullName evidence="3">Nucleotide-binding universal stress UspA family protein</fullName>
    </submittedName>
</protein>
<dbReference type="RefSeq" id="WP_121257028.1">
    <property type="nucleotide sequence ID" value="NZ_RBIL01000002.1"/>
</dbReference>
<dbReference type="EMBL" id="RBIL01000002">
    <property type="protein sequence ID" value="RKQ87948.1"/>
    <property type="molecule type" value="Genomic_DNA"/>
</dbReference>
<reference evidence="3 4" key="1">
    <citation type="submission" date="2018-10" db="EMBL/GenBank/DDBJ databases">
        <title>Genomic Encyclopedia of Archaeal and Bacterial Type Strains, Phase II (KMG-II): from individual species to whole genera.</title>
        <authorList>
            <person name="Goeker M."/>
        </authorList>
    </citation>
    <scope>NUCLEOTIDE SEQUENCE [LARGE SCALE GENOMIC DNA]</scope>
    <source>
        <strain evidence="3 4">DSM 14954</strain>
    </source>
</reference>